<comment type="caution">
    <text evidence="2">The sequence shown here is derived from an EMBL/GenBank/DDBJ whole genome shotgun (WGS) entry which is preliminary data.</text>
</comment>
<dbReference type="EMBL" id="WEGJ01000016">
    <property type="protein sequence ID" value="MQY13878.1"/>
    <property type="molecule type" value="Genomic_DNA"/>
</dbReference>
<evidence type="ECO:0000313" key="2">
    <source>
        <dbReference type="EMBL" id="MQY13878.1"/>
    </source>
</evidence>
<organism evidence="2 3">
    <name type="scientific">Streptomyces smaragdinus</name>
    <dbReference type="NCBI Taxonomy" id="2585196"/>
    <lineage>
        <taxon>Bacteria</taxon>
        <taxon>Bacillati</taxon>
        <taxon>Actinomycetota</taxon>
        <taxon>Actinomycetes</taxon>
        <taxon>Kitasatosporales</taxon>
        <taxon>Streptomycetaceae</taxon>
        <taxon>Streptomyces</taxon>
    </lineage>
</organism>
<protein>
    <recommendedName>
        <fullName evidence="1">DUF397 domain-containing protein</fullName>
    </recommendedName>
</protein>
<accession>A0A7K0CK67</accession>
<proteinExistence type="predicted"/>
<dbReference type="InterPro" id="IPR007278">
    <property type="entry name" value="DUF397"/>
</dbReference>
<dbReference type="AlphaFoldDB" id="A0A7K0CK67"/>
<gene>
    <name evidence="2" type="ORF">SRB5_40340</name>
</gene>
<dbReference type="OrthoDB" id="4570646at2"/>
<name>A0A7K0CK67_9ACTN</name>
<feature type="domain" description="DUF397" evidence="1">
    <location>
        <begin position="13"/>
        <end position="67"/>
    </location>
</feature>
<evidence type="ECO:0000313" key="3">
    <source>
        <dbReference type="Proteomes" id="UP000466345"/>
    </source>
</evidence>
<dbReference type="Proteomes" id="UP000466345">
    <property type="component" value="Unassembled WGS sequence"/>
</dbReference>
<evidence type="ECO:0000259" key="1">
    <source>
        <dbReference type="Pfam" id="PF04149"/>
    </source>
</evidence>
<sequence length="73" mass="7948">MSPASIPDASVIASWRKSSYSGSENQNCVEISEEYPGAIPVRDSKDPHGPALMFRADGWSSFIEAIKRGEFSV</sequence>
<keyword evidence="3" id="KW-1185">Reference proteome</keyword>
<dbReference type="Pfam" id="PF04149">
    <property type="entry name" value="DUF397"/>
    <property type="match status" value="1"/>
</dbReference>
<reference evidence="2 3" key="1">
    <citation type="submission" date="2019-10" db="EMBL/GenBank/DDBJ databases">
        <title>Streptomyces smaragdinus sp. nov. and Streptomyces fabii sp. nov., isolated from the gut of fungus growing-termite Macrotermes natalensis.</title>
        <authorList>
            <person name="Schwitalla J."/>
            <person name="Benndorf R."/>
            <person name="Martin K."/>
            <person name="De Beer W."/>
            <person name="Kaster A.-K."/>
            <person name="Vollmers J."/>
            <person name="Poulsen M."/>
            <person name="Beemelmanns C."/>
        </authorList>
    </citation>
    <scope>NUCLEOTIDE SEQUENCE [LARGE SCALE GENOMIC DNA]</scope>
    <source>
        <strain evidence="2 3">RB5</strain>
    </source>
</reference>
<dbReference type="RefSeq" id="WP_153454013.1">
    <property type="nucleotide sequence ID" value="NZ_WEGJ01000016.1"/>
</dbReference>